<comment type="caution">
    <text evidence="2">The sequence shown here is derived from an EMBL/GenBank/DDBJ whole genome shotgun (WGS) entry which is preliminary data.</text>
</comment>
<reference evidence="2 3" key="1">
    <citation type="submission" date="2019-04" db="EMBL/GenBank/DDBJ databases">
        <authorList>
            <person name="Dong K."/>
        </authorList>
    </citation>
    <scope>NUCLEOTIDE SEQUENCE [LARGE SCALE GENOMIC DNA]</scope>
    <source>
        <strain evidence="3">dk3543</strain>
    </source>
</reference>
<dbReference type="OrthoDB" id="3249793at2"/>
<accession>A0A4U2YKS3</accession>
<proteinExistence type="predicted"/>
<sequence>MPEHPPLLLLHGVMMSANAWSEVAPLLAEQFEVLTPTAAGHRGGPLLEGRATVSRLTDHAERHLDDLGLDTVHVAGNSLGGWMGIELARRGRARSVCALSPAGFWTPGSSDQEASRARLHFVRRLTLVSAPVAPLAMRSGLVRRLSMRDIAVRGDRLTPQAASVAATDLLGCTAGLDLLSTTEAIAPLDPPPCPITLAWPEHDRIFSQQVNGDVARRIVPGARHVVLPGTGHVPMIDDPQACAELIAESCRPQGVSPGEA</sequence>
<keyword evidence="3" id="KW-1185">Reference proteome</keyword>
<organism evidence="2 3">
    <name type="scientific">Nocardioides jishulii</name>
    <dbReference type="NCBI Taxonomy" id="2575440"/>
    <lineage>
        <taxon>Bacteria</taxon>
        <taxon>Bacillati</taxon>
        <taxon>Actinomycetota</taxon>
        <taxon>Actinomycetes</taxon>
        <taxon>Propionibacteriales</taxon>
        <taxon>Nocardioidaceae</taxon>
        <taxon>Nocardioides</taxon>
    </lineage>
</organism>
<feature type="domain" description="AB hydrolase-1" evidence="1">
    <location>
        <begin position="7"/>
        <end position="244"/>
    </location>
</feature>
<dbReference type="InterPro" id="IPR000073">
    <property type="entry name" value="AB_hydrolase_1"/>
</dbReference>
<dbReference type="Gene3D" id="3.40.50.1820">
    <property type="entry name" value="alpha/beta hydrolase"/>
    <property type="match status" value="1"/>
</dbReference>
<dbReference type="PANTHER" id="PTHR43798:SF33">
    <property type="entry name" value="HYDROLASE, PUTATIVE (AFU_ORTHOLOGUE AFUA_2G14860)-RELATED"/>
    <property type="match status" value="1"/>
</dbReference>
<protein>
    <submittedName>
        <fullName evidence="2">Alpha/beta hydrolase</fullName>
    </submittedName>
</protein>
<evidence type="ECO:0000259" key="1">
    <source>
        <dbReference type="Pfam" id="PF12697"/>
    </source>
</evidence>
<dbReference type="Proteomes" id="UP000307808">
    <property type="component" value="Unassembled WGS sequence"/>
</dbReference>
<dbReference type="GO" id="GO:0016020">
    <property type="term" value="C:membrane"/>
    <property type="evidence" value="ECO:0007669"/>
    <property type="project" value="TreeGrafter"/>
</dbReference>
<name>A0A4U2YKS3_9ACTN</name>
<dbReference type="GO" id="GO:0016787">
    <property type="term" value="F:hydrolase activity"/>
    <property type="evidence" value="ECO:0007669"/>
    <property type="project" value="UniProtKB-KW"/>
</dbReference>
<gene>
    <name evidence="2" type="ORF">FC770_15945</name>
</gene>
<dbReference type="RefSeq" id="WP_137067312.1">
    <property type="nucleotide sequence ID" value="NZ_CP040748.1"/>
</dbReference>
<keyword evidence="2" id="KW-0378">Hydrolase</keyword>
<dbReference type="InterPro" id="IPR050266">
    <property type="entry name" value="AB_hydrolase_sf"/>
</dbReference>
<dbReference type="PANTHER" id="PTHR43798">
    <property type="entry name" value="MONOACYLGLYCEROL LIPASE"/>
    <property type="match status" value="1"/>
</dbReference>
<evidence type="ECO:0000313" key="3">
    <source>
        <dbReference type="Proteomes" id="UP000307808"/>
    </source>
</evidence>
<evidence type="ECO:0000313" key="2">
    <source>
        <dbReference type="EMBL" id="TKI60301.1"/>
    </source>
</evidence>
<dbReference type="AlphaFoldDB" id="A0A4U2YKS3"/>
<dbReference type="SUPFAM" id="SSF53474">
    <property type="entry name" value="alpha/beta-Hydrolases"/>
    <property type="match status" value="1"/>
</dbReference>
<dbReference type="InterPro" id="IPR029058">
    <property type="entry name" value="AB_hydrolase_fold"/>
</dbReference>
<dbReference type="EMBL" id="SZPY01000005">
    <property type="protein sequence ID" value="TKI60301.1"/>
    <property type="molecule type" value="Genomic_DNA"/>
</dbReference>
<dbReference type="Pfam" id="PF12697">
    <property type="entry name" value="Abhydrolase_6"/>
    <property type="match status" value="1"/>
</dbReference>